<sequence length="111" mass="12320">MTLSIDYLWWAECPSHEEGLALLHAVIAAEGLDAVIRLVEVRDEADAQRLHFLGSPTILVNGQDIDPHPVASGAASLYALTCRAYRRDDGRITPLPTREWLRRRLSALSTS</sequence>
<accession>A0A2H3L2R0</accession>
<dbReference type="OrthoDB" id="2965668at2"/>
<protein>
    <recommendedName>
        <fullName evidence="1">Ig-like domain-containing protein</fullName>
    </recommendedName>
</protein>
<gene>
    <name evidence="2" type="ORF">A9Q02_18425</name>
</gene>
<evidence type="ECO:0000313" key="3">
    <source>
        <dbReference type="Proteomes" id="UP000220922"/>
    </source>
</evidence>
<dbReference type="InterPro" id="IPR007110">
    <property type="entry name" value="Ig-like_dom"/>
</dbReference>
<dbReference type="RefSeq" id="WP_097654469.1">
    <property type="nucleotide sequence ID" value="NZ_LYXE01000146.1"/>
</dbReference>
<organism evidence="2 3">
    <name type="scientific">Candidatus Chloroploca asiatica</name>
    <dbReference type="NCBI Taxonomy" id="1506545"/>
    <lineage>
        <taxon>Bacteria</taxon>
        <taxon>Bacillati</taxon>
        <taxon>Chloroflexota</taxon>
        <taxon>Chloroflexia</taxon>
        <taxon>Chloroflexales</taxon>
        <taxon>Chloroflexineae</taxon>
        <taxon>Oscillochloridaceae</taxon>
        <taxon>Candidatus Chloroploca</taxon>
    </lineage>
</organism>
<dbReference type="CDD" id="cd02972">
    <property type="entry name" value="DsbA_family"/>
    <property type="match status" value="1"/>
</dbReference>
<feature type="domain" description="Ig-like" evidence="1">
    <location>
        <begin position="56"/>
        <end position="111"/>
    </location>
</feature>
<proteinExistence type="predicted"/>
<evidence type="ECO:0000313" key="2">
    <source>
        <dbReference type="EMBL" id="PDV97427.1"/>
    </source>
</evidence>
<reference evidence="2 3" key="1">
    <citation type="submission" date="2016-05" db="EMBL/GenBank/DDBJ databases">
        <authorList>
            <person name="Lavstsen T."/>
            <person name="Jespersen J.S."/>
        </authorList>
    </citation>
    <scope>NUCLEOTIDE SEQUENCE [LARGE SCALE GENOMIC DNA]</scope>
    <source>
        <strain evidence="2 3">B7-9</strain>
    </source>
</reference>
<comment type="caution">
    <text evidence="2">The sequence shown here is derived from an EMBL/GenBank/DDBJ whole genome shotgun (WGS) entry which is preliminary data.</text>
</comment>
<evidence type="ECO:0000259" key="1">
    <source>
        <dbReference type="PROSITE" id="PS50835"/>
    </source>
</evidence>
<dbReference type="PROSITE" id="PS50835">
    <property type="entry name" value="IG_LIKE"/>
    <property type="match status" value="1"/>
</dbReference>
<dbReference type="AlphaFoldDB" id="A0A2H3L2R0"/>
<name>A0A2H3L2R0_9CHLR</name>
<keyword evidence="3" id="KW-1185">Reference proteome</keyword>
<dbReference type="EMBL" id="LYXE01000146">
    <property type="protein sequence ID" value="PDV97427.1"/>
    <property type="molecule type" value="Genomic_DNA"/>
</dbReference>
<dbReference type="Proteomes" id="UP000220922">
    <property type="component" value="Unassembled WGS sequence"/>
</dbReference>